<dbReference type="NCBIfam" id="TIGR01509">
    <property type="entry name" value="HAD-SF-IA-v3"/>
    <property type="match status" value="1"/>
</dbReference>
<dbReference type="EMBL" id="PRLP01000126">
    <property type="protein sequence ID" value="PPC74847.1"/>
    <property type="molecule type" value="Genomic_DNA"/>
</dbReference>
<dbReference type="InterPro" id="IPR006439">
    <property type="entry name" value="HAD-SF_hydro_IA"/>
</dbReference>
<organism evidence="1 2">
    <name type="scientific">Proteobacteria bacterium 228</name>
    <dbReference type="NCBI Taxonomy" id="2083153"/>
    <lineage>
        <taxon>Bacteria</taxon>
        <taxon>Pseudomonadati</taxon>
        <taxon>Pseudomonadota</taxon>
    </lineage>
</organism>
<dbReference type="NCBIfam" id="TIGR01549">
    <property type="entry name" value="HAD-SF-IA-v1"/>
    <property type="match status" value="1"/>
</dbReference>
<proteinExistence type="predicted"/>
<dbReference type="SFLD" id="SFLDS00003">
    <property type="entry name" value="Haloacid_Dehalogenase"/>
    <property type="match status" value="1"/>
</dbReference>
<gene>
    <name evidence="1" type="ORF">C4K68_23710</name>
</gene>
<dbReference type="Gene3D" id="1.10.150.240">
    <property type="entry name" value="Putative phosphatase, domain 2"/>
    <property type="match status" value="1"/>
</dbReference>
<reference evidence="1 2" key="1">
    <citation type="submission" date="2018-02" db="EMBL/GenBank/DDBJ databases">
        <title>novel marine gammaproteobacteria from coastal saline agro ecosystem.</title>
        <authorList>
            <person name="Krishnan R."/>
            <person name="Ramesh Kumar N."/>
        </authorList>
    </citation>
    <scope>NUCLEOTIDE SEQUENCE [LARGE SCALE GENOMIC DNA]</scope>
    <source>
        <strain evidence="1 2">228</strain>
    </source>
</reference>
<dbReference type="Pfam" id="PF13419">
    <property type="entry name" value="HAD_2"/>
    <property type="match status" value="1"/>
</dbReference>
<dbReference type="SUPFAM" id="SSF56784">
    <property type="entry name" value="HAD-like"/>
    <property type="match status" value="1"/>
</dbReference>
<dbReference type="InterPro" id="IPR041492">
    <property type="entry name" value="HAD_2"/>
</dbReference>
<dbReference type="Proteomes" id="UP000238196">
    <property type="component" value="Unassembled WGS sequence"/>
</dbReference>
<evidence type="ECO:0000313" key="1">
    <source>
        <dbReference type="EMBL" id="PPC74847.1"/>
    </source>
</evidence>
<sequence length="217" mass="24289">MFAIFDMDGLLIDSEPHWLAVEQSVVKRHYGLNIDDDTFRSMQGMSTLNIGQRLSELYPTAFIEPEVFVKQILDNMRPRLPQVQLMRGAREMMNYVADRGFSIAIASSSPLEFIQEIVRQNRFAVDVLVSGYEVPHSKPDPAVFLLAAERLRAKPEECLVWEDSVNGVKAGKAAGMTVVAIPDPHTPWPEAFSIADYKHDSLYASLTALKSNAYTLG</sequence>
<name>A0A2S5KJ47_9PROT</name>
<dbReference type="PANTHER" id="PTHR18901">
    <property type="entry name" value="2-DEOXYGLUCOSE-6-PHOSPHATE PHOSPHATASE 2"/>
    <property type="match status" value="1"/>
</dbReference>
<dbReference type="InterPro" id="IPR023214">
    <property type="entry name" value="HAD_sf"/>
</dbReference>
<dbReference type="OrthoDB" id="5293434at2"/>
<evidence type="ECO:0000313" key="2">
    <source>
        <dbReference type="Proteomes" id="UP000238196"/>
    </source>
</evidence>
<protein>
    <submittedName>
        <fullName evidence="1">HAD family phosphatase</fullName>
    </submittedName>
</protein>
<dbReference type="InterPro" id="IPR023198">
    <property type="entry name" value="PGP-like_dom2"/>
</dbReference>
<dbReference type="Gene3D" id="3.40.50.1000">
    <property type="entry name" value="HAD superfamily/HAD-like"/>
    <property type="match status" value="1"/>
</dbReference>
<dbReference type="PANTHER" id="PTHR18901:SF38">
    <property type="entry name" value="PSEUDOURIDINE-5'-PHOSPHATASE"/>
    <property type="match status" value="1"/>
</dbReference>
<dbReference type="AlphaFoldDB" id="A0A2S5KJ47"/>
<dbReference type="SFLD" id="SFLDG01129">
    <property type="entry name" value="C1.5:_HAD__Beta-PGM__Phosphata"/>
    <property type="match status" value="1"/>
</dbReference>
<dbReference type="InterPro" id="IPR036412">
    <property type="entry name" value="HAD-like_sf"/>
</dbReference>
<comment type="caution">
    <text evidence="1">The sequence shown here is derived from an EMBL/GenBank/DDBJ whole genome shotgun (WGS) entry which is preliminary data.</text>
</comment>
<accession>A0A2S5KJ47</accession>